<dbReference type="Gene3D" id="1.10.357.160">
    <property type="match status" value="1"/>
</dbReference>
<feature type="non-terminal residue" evidence="3">
    <location>
        <position position="283"/>
    </location>
</feature>
<dbReference type="Pfam" id="PF22521">
    <property type="entry name" value="HypF_C_2"/>
    <property type="match status" value="1"/>
</dbReference>
<evidence type="ECO:0000256" key="1">
    <source>
        <dbReference type="ARBA" id="ARBA00008097"/>
    </source>
</evidence>
<dbReference type="InterPro" id="IPR051060">
    <property type="entry name" value="Carbamoyltrans_HypF-like"/>
</dbReference>
<dbReference type="Pfam" id="PF01300">
    <property type="entry name" value="Sua5_yciO_yrdC"/>
    <property type="match status" value="1"/>
</dbReference>
<dbReference type="Gene3D" id="3.30.420.360">
    <property type="match status" value="1"/>
</dbReference>
<dbReference type="Pfam" id="PF17788">
    <property type="entry name" value="HypF_C"/>
    <property type="match status" value="1"/>
</dbReference>
<reference evidence="3 4" key="1">
    <citation type="submission" date="2024-09" db="EMBL/GenBank/DDBJ databases">
        <authorList>
            <person name="Sun Q."/>
            <person name="Mori K."/>
        </authorList>
    </citation>
    <scope>NUCLEOTIDE SEQUENCE [LARGE SCALE GENOMIC DNA]</scope>
    <source>
        <strain evidence="3 4">TBRC 0563</strain>
    </source>
</reference>
<evidence type="ECO:0000313" key="3">
    <source>
        <dbReference type="EMBL" id="MFB9840598.1"/>
    </source>
</evidence>
<feature type="non-terminal residue" evidence="3">
    <location>
        <position position="1"/>
    </location>
</feature>
<dbReference type="EMBL" id="JBHLZP010001187">
    <property type="protein sequence ID" value="MFB9840598.1"/>
    <property type="molecule type" value="Genomic_DNA"/>
</dbReference>
<proteinExistence type="inferred from homology"/>
<comment type="similarity">
    <text evidence="1">Belongs to the carbamoyltransferase HypF family.</text>
</comment>
<feature type="domain" description="YrdC-like" evidence="2">
    <location>
        <begin position="1"/>
        <end position="107"/>
    </location>
</feature>
<organism evidence="3 4">
    <name type="scientific">Actinoallomurus acaciae</name>
    <dbReference type="NCBI Taxonomy" id="502577"/>
    <lineage>
        <taxon>Bacteria</taxon>
        <taxon>Bacillati</taxon>
        <taxon>Actinomycetota</taxon>
        <taxon>Actinomycetes</taxon>
        <taxon>Streptosporangiales</taxon>
        <taxon>Thermomonosporaceae</taxon>
        <taxon>Actinoallomurus</taxon>
    </lineage>
</organism>
<evidence type="ECO:0000313" key="4">
    <source>
        <dbReference type="Proteomes" id="UP001589627"/>
    </source>
</evidence>
<protein>
    <submittedName>
        <fullName evidence="3">Sua5/YciO/YrdC/YwlC family protein</fullName>
    </submittedName>
</protein>
<dbReference type="PANTHER" id="PTHR42959:SF1">
    <property type="entry name" value="CARBAMOYLTRANSFERASE HYPF"/>
    <property type="match status" value="1"/>
</dbReference>
<keyword evidence="4" id="KW-1185">Reference proteome</keyword>
<dbReference type="RefSeq" id="WP_378213831.1">
    <property type="nucleotide sequence ID" value="NZ_JBHLZP010001187.1"/>
</dbReference>
<gene>
    <name evidence="3" type="ORF">ACFFNX_51500</name>
</gene>
<dbReference type="Gene3D" id="3.30.110.120">
    <property type="match status" value="2"/>
</dbReference>
<evidence type="ECO:0000259" key="2">
    <source>
        <dbReference type="PROSITE" id="PS51163"/>
    </source>
</evidence>
<sequence>SARRPIVLLRRRAGAPLAGSVAPGNRSIGVMLPYTPLHHLLAGEPLVLTSGNISDEPIAHRDEDAFARLGAIAGAFLTHDRPIHVRTDDSVTRVFRDRELPVRRSRGYAPAPVPLPPGGPAVLACGAQVKNTFCLARDGRAFVSHHIGDLENYETLRAYEEGVAHFRRLFAITPSVVAHDLHPEYLSTKYALERGLPLVGVQHHHAHIAACLADNGSAGPVIGVAFDGTGYGTDGTLWGGEFLVADLTGFERAGHLLPVPLPGGAAAIREPWRMAAAYGVPAG</sequence>
<dbReference type="InterPro" id="IPR055128">
    <property type="entry name" value="HypF_C_2"/>
</dbReference>
<name>A0ABV5YZZ1_9ACTN</name>
<dbReference type="SUPFAM" id="SSF55821">
    <property type="entry name" value="YrdC/RibB"/>
    <property type="match status" value="1"/>
</dbReference>
<accession>A0ABV5YZZ1</accession>
<dbReference type="Proteomes" id="UP001589627">
    <property type="component" value="Unassembled WGS sequence"/>
</dbReference>
<dbReference type="InterPro" id="IPR017945">
    <property type="entry name" value="DHBP_synth_RibB-like_a/b_dom"/>
</dbReference>
<dbReference type="InterPro" id="IPR041440">
    <property type="entry name" value="HypF_C"/>
</dbReference>
<dbReference type="PROSITE" id="PS51163">
    <property type="entry name" value="YRDC"/>
    <property type="match status" value="1"/>
</dbReference>
<dbReference type="PANTHER" id="PTHR42959">
    <property type="entry name" value="CARBAMOYLTRANSFERASE"/>
    <property type="match status" value="1"/>
</dbReference>
<dbReference type="InterPro" id="IPR006070">
    <property type="entry name" value="Sua5-like_dom"/>
</dbReference>
<comment type="caution">
    <text evidence="3">The sequence shown here is derived from an EMBL/GenBank/DDBJ whole genome shotgun (WGS) entry which is preliminary data.</text>
</comment>